<accession>A0ABU5N157</accession>
<gene>
    <name evidence="2" type="ORF">P9H32_15225</name>
</gene>
<reference evidence="2 3" key="1">
    <citation type="journal article" date="2024" name="Appl. Environ. Microbiol.">
        <title>Pontiella agarivorans sp. nov., a novel marine anaerobic bacterium capable of degrading macroalgal polysaccharides and fixing nitrogen.</title>
        <authorList>
            <person name="Liu N."/>
            <person name="Kivenson V."/>
            <person name="Peng X."/>
            <person name="Cui Z."/>
            <person name="Lankiewicz T.S."/>
            <person name="Gosselin K.M."/>
            <person name="English C.J."/>
            <person name="Blair E.M."/>
            <person name="O'Malley M.A."/>
            <person name="Valentine D.L."/>
        </authorList>
    </citation>
    <scope>NUCLEOTIDE SEQUENCE [LARGE SCALE GENOMIC DNA]</scope>
    <source>
        <strain evidence="2 3">NLcol2</strain>
    </source>
</reference>
<evidence type="ECO:0000256" key="1">
    <source>
        <dbReference type="SAM" id="MobiDB-lite"/>
    </source>
</evidence>
<evidence type="ECO:0000313" key="2">
    <source>
        <dbReference type="EMBL" id="MDZ8119981.1"/>
    </source>
</evidence>
<evidence type="ECO:0000313" key="3">
    <source>
        <dbReference type="Proteomes" id="UP001290861"/>
    </source>
</evidence>
<organism evidence="2 3">
    <name type="scientific">Pontiella agarivorans</name>
    <dbReference type="NCBI Taxonomy" id="3038953"/>
    <lineage>
        <taxon>Bacteria</taxon>
        <taxon>Pseudomonadati</taxon>
        <taxon>Kiritimatiellota</taxon>
        <taxon>Kiritimatiellia</taxon>
        <taxon>Kiritimatiellales</taxon>
        <taxon>Pontiellaceae</taxon>
        <taxon>Pontiella</taxon>
    </lineage>
</organism>
<comment type="caution">
    <text evidence="2">The sequence shown here is derived from an EMBL/GenBank/DDBJ whole genome shotgun (WGS) entry which is preliminary data.</text>
</comment>
<keyword evidence="3" id="KW-1185">Reference proteome</keyword>
<dbReference type="EMBL" id="JARVCO010000012">
    <property type="protein sequence ID" value="MDZ8119981.1"/>
    <property type="molecule type" value="Genomic_DNA"/>
</dbReference>
<sequence>MKHRKSRTAPPLGGPEKSDLKPAVQPYVWTAMDGAPEKTNDAVELIAEFCDSLRA</sequence>
<name>A0ABU5N157_9BACT</name>
<dbReference type="Proteomes" id="UP001290861">
    <property type="component" value="Unassembled WGS sequence"/>
</dbReference>
<proteinExistence type="predicted"/>
<feature type="region of interest" description="Disordered" evidence="1">
    <location>
        <begin position="1"/>
        <end position="22"/>
    </location>
</feature>
<protein>
    <submittedName>
        <fullName evidence="2">Uncharacterized protein</fullName>
    </submittedName>
</protein>
<dbReference type="RefSeq" id="WP_322609761.1">
    <property type="nucleotide sequence ID" value="NZ_JARVCO010000012.1"/>
</dbReference>